<keyword evidence="3" id="KW-0812">Transmembrane</keyword>
<gene>
    <name evidence="4" type="ORF">E1H14_00610</name>
</gene>
<evidence type="ECO:0000313" key="5">
    <source>
        <dbReference type="Proteomes" id="UP000325302"/>
    </source>
</evidence>
<keyword evidence="3" id="KW-1133">Transmembrane helix</keyword>
<proteinExistence type="inferred from homology"/>
<dbReference type="OrthoDB" id="5918848at2"/>
<dbReference type="NCBIfam" id="TIGR02532">
    <property type="entry name" value="IV_pilin_GFxxxE"/>
    <property type="match status" value="1"/>
</dbReference>
<dbReference type="SUPFAM" id="SSF54523">
    <property type="entry name" value="Pili subunits"/>
    <property type="match status" value="1"/>
</dbReference>
<protein>
    <submittedName>
        <fullName evidence="4">Prepilin-type N-terminal cleavage/methylation domain-containing protein</fullName>
    </submittedName>
</protein>
<dbReference type="EMBL" id="SMRS01000001">
    <property type="protein sequence ID" value="KAA0876272.1"/>
    <property type="molecule type" value="Genomic_DNA"/>
</dbReference>
<evidence type="ECO:0000313" key="4">
    <source>
        <dbReference type="EMBL" id="KAA0876272.1"/>
    </source>
</evidence>
<dbReference type="InterPro" id="IPR012902">
    <property type="entry name" value="N_methyl_site"/>
</dbReference>
<dbReference type="GO" id="GO:0043107">
    <property type="term" value="P:type IV pilus-dependent motility"/>
    <property type="evidence" value="ECO:0007669"/>
    <property type="project" value="TreeGrafter"/>
</dbReference>
<evidence type="ECO:0000256" key="3">
    <source>
        <dbReference type="SAM" id="Phobius"/>
    </source>
</evidence>
<dbReference type="InterPro" id="IPR045584">
    <property type="entry name" value="Pilin-like"/>
</dbReference>
<evidence type="ECO:0000256" key="1">
    <source>
        <dbReference type="ARBA" id="ARBA00005233"/>
    </source>
</evidence>
<accession>A0A5A9W6G2</accession>
<dbReference type="Gene3D" id="3.30.700.10">
    <property type="entry name" value="Glycoprotein, Type 4 Pilin"/>
    <property type="match status" value="1"/>
</dbReference>
<dbReference type="Pfam" id="PF07963">
    <property type="entry name" value="N_methyl"/>
    <property type="match status" value="1"/>
</dbReference>
<sequence>MKKQAGFTLIELMIVVAIIGILAAIAIPAYQNYILRAEGASAVAEMSADKLQVSLNLQEGAADVCAGVTSSTCVDGTISNTVGNVTATLTPDVNGNQWTCTVSDARAASSTCTFGGGAPGTSS</sequence>
<reference evidence="4 5" key="1">
    <citation type="submission" date="2019-03" db="EMBL/GenBank/DDBJ databases">
        <title>Nitrincola sp. nov. isolated from an Indian soda lake.</title>
        <authorList>
            <person name="Joshi A."/>
            <person name="Thite S.V."/>
            <person name="Joseph N."/>
            <person name="Dhotre D."/>
            <person name="Moorthy M."/>
            <person name="Shouche Y.S."/>
        </authorList>
    </citation>
    <scope>NUCLEOTIDE SEQUENCE [LARGE SCALE GENOMIC DNA]</scope>
    <source>
        <strain evidence="4 5">MEB193</strain>
    </source>
</reference>
<keyword evidence="5" id="KW-1185">Reference proteome</keyword>
<evidence type="ECO:0000256" key="2">
    <source>
        <dbReference type="ARBA" id="ARBA00022481"/>
    </source>
</evidence>
<organism evidence="4 5">
    <name type="scientific">Nitrincola tapanii</name>
    <dbReference type="NCBI Taxonomy" id="1708751"/>
    <lineage>
        <taxon>Bacteria</taxon>
        <taxon>Pseudomonadati</taxon>
        <taxon>Pseudomonadota</taxon>
        <taxon>Gammaproteobacteria</taxon>
        <taxon>Oceanospirillales</taxon>
        <taxon>Oceanospirillaceae</taxon>
        <taxon>Nitrincola</taxon>
    </lineage>
</organism>
<keyword evidence="2" id="KW-0488">Methylation</keyword>
<dbReference type="GO" id="GO:0044096">
    <property type="term" value="C:type IV pilus"/>
    <property type="evidence" value="ECO:0007669"/>
    <property type="project" value="TreeGrafter"/>
</dbReference>
<name>A0A5A9W6G2_9GAMM</name>
<dbReference type="RefSeq" id="WP_149389522.1">
    <property type="nucleotide sequence ID" value="NZ_SMRS01000001.1"/>
</dbReference>
<comment type="caution">
    <text evidence="4">The sequence shown here is derived from an EMBL/GenBank/DDBJ whole genome shotgun (WGS) entry which is preliminary data.</text>
</comment>
<feature type="transmembrane region" description="Helical" evidence="3">
    <location>
        <begin position="12"/>
        <end position="30"/>
    </location>
</feature>
<dbReference type="PANTHER" id="PTHR30093">
    <property type="entry name" value="GENERAL SECRETION PATHWAY PROTEIN G"/>
    <property type="match status" value="1"/>
</dbReference>
<dbReference type="PANTHER" id="PTHR30093:SF34">
    <property type="entry name" value="PREPILIN PEPTIDASE-DEPENDENT PROTEIN D"/>
    <property type="match status" value="1"/>
</dbReference>
<keyword evidence="3" id="KW-0472">Membrane</keyword>
<dbReference type="AlphaFoldDB" id="A0A5A9W6G2"/>
<dbReference type="PROSITE" id="PS00409">
    <property type="entry name" value="PROKAR_NTER_METHYL"/>
    <property type="match status" value="1"/>
</dbReference>
<comment type="similarity">
    <text evidence="1">Belongs to the N-Me-Phe pilin family.</text>
</comment>
<dbReference type="Proteomes" id="UP000325302">
    <property type="component" value="Unassembled WGS sequence"/>
</dbReference>